<dbReference type="CDD" id="cd10442">
    <property type="entry name" value="GIY-YIG_PLEs"/>
    <property type="match status" value="1"/>
</dbReference>
<dbReference type="PANTHER" id="PTHR21301:SF12">
    <property type="match status" value="1"/>
</dbReference>
<proteinExistence type="predicted"/>
<keyword evidence="1" id="KW-0472">Membrane</keyword>
<reference evidence="3" key="1">
    <citation type="submission" date="2025-08" db="UniProtKB">
        <authorList>
            <consortium name="Ensembl"/>
        </authorList>
    </citation>
    <scope>IDENTIFICATION</scope>
</reference>
<dbReference type="Proteomes" id="UP000694569">
    <property type="component" value="Unplaced"/>
</dbReference>
<dbReference type="PROSITE" id="PS50878">
    <property type="entry name" value="RT_POL"/>
    <property type="match status" value="1"/>
</dbReference>
<keyword evidence="4" id="KW-1185">Reference proteome</keyword>
<feature type="domain" description="Reverse transcriptase" evidence="2">
    <location>
        <begin position="1"/>
        <end position="347"/>
    </location>
</feature>
<dbReference type="GeneTree" id="ENSGT00840000129931"/>
<protein>
    <recommendedName>
        <fullName evidence="2">Reverse transcriptase domain-containing protein</fullName>
    </recommendedName>
</protein>
<feature type="transmembrane region" description="Helical" evidence="1">
    <location>
        <begin position="644"/>
        <end position="662"/>
    </location>
</feature>
<dbReference type="PANTHER" id="PTHR21301">
    <property type="entry name" value="REVERSE TRANSCRIPTASE"/>
    <property type="match status" value="1"/>
</dbReference>
<dbReference type="Ensembl" id="ENSLLET00000039283.1">
    <property type="protein sequence ID" value="ENSLLEP00000037831.1"/>
    <property type="gene ID" value="ENSLLEG00000023979.1"/>
</dbReference>
<sequence length="663" mass="76933">MVEVEIDRIRWSPNRDSQHNLTLEQKRVQKELQKDDTISIRHADKGWAIVVMDTTLYLKEAYRQLNNESHYKKLDCDPCQNIQKEIKSILYDTLMNNLISKRDYNFLDCPFPRVPHLYLSPKVHKDLNNPPGRPIVSGCGSIFQPLSIFLDAHLQPLALATKSYLRDTPDFITKIKDLILPAGAFLCSMDVGSLYTSIPHDDGIEVIFRVLQSLEISDAYRLFLVDLLRLILSKNYFYFEGTFYLQLQDISMGSNVAPSYANLFMDAFEESFVYSDVVFDHFVLTWFRFIDDIFFIWTCDLDTHCPTIKFTMEYSQHQLHFLDVLLRVSEGAIVLFSKPIDRAAYLYNNSFHPQHLLENLPYGQFLYARRNTSNTKDYDKRSNQLIQDFSKRGYTRNTLTGFQQKARSFQQHELLKPKLRATQSRLPCVTTYSAISPKVRHIINKHWSILQTDRKISNLFKEKPLMAYKRSRNIADILTKNIDVGQQEKPQVLASFIGEPRMGMYRCGHCVHCSGVIVGPTFSHPRSGKKYDIHARVNCQTDHVVYLLKCPCGLGYVGQTQRSLTVRIREHKSNIRTCRFQSPIARHFSESGHTVAQLRYMVIEWVRSPKRGGSRDTLLGKRELHWIYELQTLSPLGLNEDRDLSPFAFALLILIVFLSVFLL</sequence>
<keyword evidence="1" id="KW-1133">Transmembrane helix</keyword>
<dbReference type="InterPro" id="IPR058912">
    <property type="entry name" value="HTH_animal"/>
</dbReference>
<organism evidence="3 4">
    <name type="scientific">Leptobrachium leishanense</name>
    <name type="common">Leishan spiny toad</name>
    <dbReference type="NCBI Taxonomy" id="445787"/>
    <lineage>
        <taxon>Eukaryota</taxon>
        <taxon>Metazoa</taxon>
        <taxon>Chordata</taxon>
        <taxon>Craniata</taxon>
        <taxon>Vertebrata</taxon>
        <taxon>Euteleostomi</taxon>
        <taxon>Amphibia</taxon>
        <taxon>Batrachia</taxon>
        <taxon>Anura</taxon>
        <taxon>Pelobatoidea</taxon>
        <taxon>Megophryidae</taxon>
        <taxon>Leptobrachium</taxon>
    </lineage>
</organism>
<evidence type="ECO:0000256" key="1">
    <source>
        <dbReference type="SAM" id="Phobius"/>
    </source>
</evidence>
<dbReference type="AlphaFoldDB" id="A0A8C5QIP1"/>
<dbReference type="Pfam" id="PF26215">
    <property type="entry name" value="HTH_animal"/>
    <property type="match status" value="1"/>
</dbReference>
<dbReference type="OrthoDB" id="9909555at2759"/>
<dbReference type="InterPro" id="IPR000477">
    <property type="entry name" value="RT_dom"/>
</dbReference>
<evidence type="ECO:0000313" key="4">
    <source>
        <dbReference type="Proteomes" id="UP000694569"/>
    </source>
</evidence>
<keyword evidence="1" id="KW-0812">Transmembrane</keyword>
<name>A0A8C5QIP1_9ANUR</name>
<reference evidence="3" key="2">
    <citation type="submission" date="2025-09" db="UniProtKB">
        <authorList>
            <consortium name="Ensembl"/>
        </authorList>
    </citation>
    <scope>IDENTIFICATION</scope>
</reference>
<accession>A0A8C5QIP1</accession>
<evidence type="ECO:0000313" key="3">
    <source>
        <dbReference type="Ensembl" id="ENSLLEP00000037831.1"/>
    </source>
</evidence>
<evidence type="ECO:0000259" key="2">
    <source>
        <dbReference type="PROSITE" id="PS50878"/>
    </source>
</evidence>